<protein>
    <submittedName>
        <fullName evidence="2">Uncharacterized protein</fullName>
    </submittedName>
</protein>
<keyword evidence="1" id="KW-0812">Transmembrane</keyword>
<dbReference type="Proteomes" id="UP000243084">
    <property type="component" value="Unassembled WGS sequence"/>
</dbReference>
<dbReference type="EMBL" id="FOXM01000015">
    <property type="protein sequence ID" value="SFQ26693.1"/>
    <property type="molecule type" value="Genomic_DNA"/>
</dbReference>
<feature type="transmembrane region" description="Helical" evidence="1">
    <location>
        <begin position="17"/>
        <end position="35"/>
    </location>
</feature>
<keyword evidence="1" id="KW-1133">Transmembrane helix</keyword>
<proteinExistence type="predicted"/>
<accession>A0A1I5X3Y4</accession>
<organism evidence="2 3">
    <name type="scientific">Geopseudomonas sagittaria</name>
    <dbReference type="NCBI Taxonomy" id="1135990"/>
    <lineage>
        <taxon>Bacteria</taxon>
        <taxon>Pseudomonadati</taxon>
        <taxon>Pseudomonadota</taxon>
        <taxon>Gammaproteobacteria</taxon>
        <taxon>Pseudomonadales</taxon>
        <taxon>Pseudomonadaceae</taxon>
        <taxon>Geopseudomonas</taxon>
    </lineage>
</organism>
<sequence>MMNQHSKLHTPDSTVDARAALALILIVVVAALVWVSQQ</sequence>
<evidence type="ECO:0000313" key="3">
    <source>
        <dbReference type="Proteomes" id="UP000243084"/>
    </source>
</evidence>
<name>A0A1I5X3Y4_9GAMM</name>
<evidence type="ECO:0000256" key="1">
    <source>
        <dbReference type="SAM" id="Phobius"/>
    </source>
</evidence>
<keyword evidence="1" id="KW-0472">Membrane</keyword>
<gene>
    <name evidence="2" type="ORF">SAMN05216229_11519</name>
</gene>
<dbReference type="AlphaFoldDB" id="A0A1I5X3Y4"/>
<evidence type="ECO:0000313" key="2">
    <source>
        <dbReference type="EMBL" id="SFQ26693.1"/>
    </source>
</evidence>
<keyword evidence="3" id="KW-1185">Reference proteome</keyword>
<reference evidence="3" key="1">
    <citation type="submission" date="2016-10" db="EMBL/GenBank/DDBJ databases">
        <authorList>
            <person name="Varghese N."/>
            <person name="Submissions S."/>
        </authorList>
    </citation>
    <scope>NUCLEOTIDE SEQUENCE [LARGE SCALE GENOMIC DNA]</scope>
    <source>
        <strain evidence="3">JCM 18195</strain>
    </source>
</reference>